<protein>
    <submittedName>
        <fullName evidence="8">Synaptic vesicle transporter</fullName>
    </submittedName>
</protein>
<comment type="subcellular location">
    <subcellularLocation>
        <location evidence="1">Membrane</location>
        <topology evidence="1">Multi-pass membrane protein</topology>
    </subcellularLocation>
</comment>
<proteinExistence type="predicted"/>
<feature type="transmembrane region" description="Helical" evidence="6">
    <location>
        <begin position="489"/>
        <end position="511"/>
    </location>
</feature>
<evidence type="ECO:0000256" key="3">
    <source>
        <dbReference type="ARBA" id="ARBA00022989"/>
    </source>
</evidence>
<feature type="compositionally biased region" description="Basic and acidic residues" evidence="5">
    <location>
        <begin position="83"/>
        <end position="92"/>
    </location>
</feature>
<evidence type="ECO:0000256" key="5">
    <source>
        <dbReference type="SAM" id="MobiDB-lite"/>
    </source>
</evidence>
<organism evidence="8 9">
    <name type="scientific">Microthyrium microscopicum</name>
    <dbReference type="NCBI Taxonomy" id="703497"/>
    <lineage>
        <taxon>Eukaryota</taxon>
        <taxon>Fungi</taxon>
        <taxon>Dikarya</taxon>
        <taxon>Ascomycota</taxon>
        <taxon>Pezizomycotina</taxon>
        <taxon>Dothideomycetes</taxon>
        <taxon>Dothideomycetes incertae sedis</taxon>
        <taxon>Microthyriales</taxon>
        <taxon>Microthyriaceae</taxon>
        <taxon>Microthyrium</taxon>
    </lineage>
</organism>
<feature type="compositionally biased region" description="Low complexity" evidence="5">
    <location>
        <begin position="8"/>
        <end position="26"/>
    </location>
</feature>
<evidence type="ECO:0000259" key="7">
    <source>
        <dbReference type="PROSITE" id="PS50850"/>
    </source>
</evidence>
<feature type="transmembrane region" description="Helical" evidence="6">
    <location>
        <begin position="188"/>
        <end position="208"/>
    </location>
</feature>
<reference evidence="8" key="1">
    <citation type="journal article" date="2020" name="Stud. Mycol.">
        <title>101 Dothideomycetes genomes: a test case for predicting lifestyles and emergence of pathogens.</title>
        <authorList>
            <person name="Haridas S."/>
            <person name="Albert R."/>
            <person name="Binder M."/>
            <person name="Bloem J."/>
            <person name="Labutti K."/>
            <person name="Salamov A."/>
            <person name="Andreopoulos B."/>
            <person name="Baker S."/>
            <person name="Barry K."/>
            <person name="Bills G."/>
            <person name="Bluhm B."/>
            <person name="Cannon C."/>
            <person name="Castanera R."/>
            <person name="Culley D."/>
            <person name="Daum C."/>
            <person name="Ezra D."/>
            <person name="Gonzalez J."/>
            <person name="Henrissat B."/>
            <person name="Kuo A."/>
            <person name="Liang C."/>
            <person name="Lipzen A."/>
            <person name="Lutzoni F."/>
            <person name="Magnuson J."/>
            <person name="Mondo S."/>
            <person name="Nolan M."/>
            <person name="Ohm R."/>
            <person name="Pangilinan J."/>
            <person name="Park H.-J."/>
            <person name="Ramirez L."/>
            <person name="Alfaro M."/>
            <person name="Sun H."/>
            <person name="Tritt A."/>
            <person name="Yoshinaga Y."/>
            <person name="Zwiers L.-H."/>
            <person name="Turgeon B."/>
            <person name="Goodwin S."/>
            <person name="Spatafora J."/>
            <person name="Crous P."/>
            <person name="Grigoriev I."/>
        </authorList>
    </citation>
    <scope>NUCLEOTIDE SEQUENCE</scope>
    <source>
        <strain evidence="8">CBS 115976</strain>
    </source>
</reference>
<dbReference type="InterPro" id="IPR036259">
    <property type="entry name" value="MFS_trans_sf"/>
</dbReference>
<keyword evidence="3 6" id="KW-1133">Transmembrane helix</keyword>
<dbReference type="InterPro" id="IPR020846">
    <property type="entry name" value="MFS_dom"/>
</dbReference>
<keyword evidence="9" id="KW-1185">Reference proteome</keyword>
<feature type="transmembrane region" description="Helical" evidence="6">
    <location>
        <begin position="279"/>
        <end position="302"/>
    </location>
</feature>
<keyword evidence="2 6" id="KW-0812">Transmembrane</keyword>
<feature type="domain" description="Major facilitator superfamily (MFS) profile" evidence="7">
    <location>
        <begin position="153"/>
        <end position="585"/>
    </location>
</feature>
<dbReference type="SUPFAM" id="SSF103473">
    <property type="entry name" value="MFS general substrate transporter"/>
    <property type="match status" value="1"/>
</dbReference>
<dbReference type="OrthoDB" id="6770063at2759"/>
<feature type="transmembrane region" description="Helical" evidence="6">
    <location>
        <begin position="464"/>
        <end position="483"/>
    </location>
</feature>
<dbReference type="Proteomes" id="UP000799302">
    <property type="component" value="Unassembled WGS sequence"/>
</dbReference>
<dbReference type="InterPro" id="IPR011701">
    <property type="entry name" value="MFS"/>
</dbReference>
<evidence type="ECO:0000313" key="8">
    <source>
        <dbReference type="EMBL" id="KAF2664029.1"/>
    </source>
</evidence>
<feature type="transmembrane region" description="Helical" evidence="6">
    <location>
        <begin position="246"/>
        <end position="267"/>
    </location>
</feature>
<feature type="transmembrane region" description="Helical" evidence="6">
    <location>
        <begin position="557"/>
        <end position="578"/>
    </location>
</feature>
<dbReference type="AlphaFoldDB" id="A0A6A6TVC8"/>
<dbReference type="GO" id="GO:0022857">
    <property type="term" value="F:transmembrane transporter activity"/>
    <property type="evidence" value="ECO:0007669"/>
    <property type="project" value="InterPro"/>
</dbReference>
<evidence type="ECO:0000313" key="9">
    <source>
        <dbReference type="Proteomes" id="UP000799302"/>
    </source>
</evidence>
<dbReference type="PANTHER" id="PTHR23502:SF60">
    <property type="entry name" value="MAJOR FACILITATOR SUPERFAMILY (MFS) PROFILE DOMAIN-CONTAINING PROTEIN-RELATED"/>
    <property type="match status" value="1"/>
</dbReference>
<keyword evidence="4 6" id="KW-0472">Membrane</keyword>
<accession>A0A6A6TVC8</accession>
<evidence type="ECO:0000256" key="4">
    <source>
        <dbReference type="ARBA" id="ARBA00023136"/>
    </source>
</evidence>
<feature type="transmembrane region" description="Helical" evidence="6">
    <location>
        <begin position="151"/>
        <end position="168"/>
    </location>
</feature>
<feature type="transmembrane region" description="Helical" evidence="6">
    <location>
        <begin position="523"/>
        <end position="545"/>
    </location>
</feature>
<dbReference type="PANTHER" id="PTHR23502">
    <property type="entry name" value="MAJOR FACILITATOR SUPERFAMILY"/>
    <property type="match status" value="1"/>
</dbReference>
<evidence type="ECO:0000256" key="2">
    <source>
        <dbReference type="ARBA" id="ARBA00022692"/>
    </source>
</evidence>
<dbReference type="FunFam" id="1.20.1250.20:FF:000011">
    <property type="entry name" value="MFS multidrug transporter, putative"/>
    <property type="match status" value="1"/>
</dbReference>
<evidence type="ECO:0000256" key="1">
    <source>
        <dbReference type="ARBA" id="ARBA00004141"/>
    </source>
</evidence>
<dbReference type="Pfam" id="PF07690">
    <property type="entry name" value="MFS_1"/>
    <property type="match status" value="1"/>
</dbReference>
<feature type="transmembrane region" description="Helical" evidence="6">
    <location>
        <begin position="423"/>
        <end position="443"/>
    </location>
</feature>
<dbReference type="Gene3D" id="1.20.1250.20">
    <property type="entry name" value="MFS general substrate transporter like domains"/>
    <property type="match status" value="1"/>
</dbReference>
<gene>
    <name evidence="8" type="ORF">BT63DRAFT_460329</name>
</gene>
<evidence type="ECO:0000256" key="6">
    <source>
        <dbReference type="SAM" id="Phobius"/>
    </source>
</evidence>
<sequence>MDSEPSRLGRLTVSRTRTRSSSRSLSHVIRPQQQRINTGTNFQKVVSAKSFDDHVAYSPPSATSEEGNSNDKEQGTTAFGLEQSEKKPHPTGDETSSTYSHTPESSPVDKDLEKNEPSNLQPEPSKDPFLVTWDGPNDPLNPKNWSGKRKWAATFVVSSFTFISPVSSSMVAPAMQAMKADLHLDSDFLASMILSIFVLAYAVGPLFLGPLSEVYGRVIVLQLSNLVYLVWNLACGFARTGPEMLVFRFLSGLGGSAPLAIGGAVLGDLFFAEQRGKAVSIYSLAPLLGPAIGPIAGGFVTANTTWRWIFYATTIADALIQVSGFFFLQETYVPILLQRKAAKLRKETGNDAYYTEFDHKNESLRQTLSTAAVRPFIMLFTQPIIQCIAFYMAYLYGLMYLMLSTFPQLWTVQYGFSTSIGSLHYIALGTGFFLGTQISAPINDRVYRRLKKSNNGVGRPEFRVPLMIAGSLFIPIGLFWYGWAAQAHTHWIVPDIGAAIFCAGTIVCFQSMQTYIVDGYTRYAASGIAAAVVLRSLAGFGFPLFAPSMYNALGFGWGNSLLAFVGIAIGVPAPIIFWKYGEQLRAKSKFASG</sequence>
<feature type="transmembrane region" description="Helical" evidence="6">
    <location>
        <begin position="215"/>
        <end position="234"/>
    </location>
</feature>
<feature type="transmembrane region" description="Helical" evidence="6">
    <location>
        <begin position="308"/>
        <end position="328"/>
    </location>
</feature>
<feature type="transmembrane region" description="Helical" evidence="6">
    <location>
        <begin position="384"/>
        <end position="403"/>
    </location>
</feature>
<feature type="compositionally biased region" description="Polar residues" evidence="5">
    <location>
        <begin position="93"/>
        <end position="105"/>
    </location>
</feature>
<feature type="compositionally biased region" description="Polar residues" evidence="5">
    <location>
        <begin position="31"/>
        <end position="44"/>
    </location>
</feature>
<dbReference type="CDD" id="cd17323">
    <property type="entry name" value="MFS_Tpo1_MDR_like"/>
    <property type="match status" value="1"/>
</dbReference>
<name>A0A6A6TVC8_9PEZI</name>
<feature type="compositionally biased region" description="Basic and acidic residues" evidence="5">
    <location>
        <begin position="107"/>
        <end position="116"/>
    </location>
</feature>
<dbReference type="GO" id="GO:0016020">
    <property type="term" value="C:membrane"/>
    <property type="evidence" value="ECO:0007669"/>
    <property type="project" value="UniProtKB-SubCell"/>
</dbReference>
<dbReference type="PROSITE" id="PS50850">
    <property type="entry name" value="MFS"/>
    <property type="match status" value="1"/>
</dbReference>
<feature type="region of interest" description="Disordered" evidence="5">
    <location>
        <begin position="1"/>
        <end position="134"/>
    </location>
</feature>
<dbReference type="EMBL" id="MU004243">
    <property type="protein sequence ID" value="KAF2664029.1"/>
    <property type="molecule type" value="Genomic_DNA"/>
</dbReference>